<gene>
    <name evidence="1" type="ORF">AZE42_12459</name>
</gene>
<evidence type="ECO:0000313" key="2">
    <source>
        <dbReference type="Proteomes" id="UP000183567"/>
    </source>
</evidence>
<comment type="caution">
    <text evidence="1">The sequence shown here is derived from an EMBL/GenBank/DDBJ whole genome shotgun (WGS) entry which is preliminary data.</text>
</comment>
<reference evidence="1 2" key="1">
    <citation type="submission" date="2016-03" db="EMBL/GenBank/DDBJ databases">
        <title>Comparative genomics of the ectomycorrhizal sister species Rhizopogon vinicolor and Rhizopogon vesiculosus (Basidiomycota: Boletales) reveals a divergence of the mating type B locus.</title>
        <authorList>
            <person name="Mujic A.B."/>
            <person name="Kuo A."/>
            <person name="Tritt A."/>
            <person name="Lipzen A."/>
            <person name="Chen C."/>
            <person name="Johnson J."/>
            <person name="Sharma A."/>
            <person name="Barry K."/>
            <person name="Grigoriev I.V."/>
            <person name="Spatafora J.W."/>
        </authorList>
    </citation>
    <scope>NUCLEOTIDE SEQUENCE [LARGE SCALE GENOMIC DNA]</scope>
    <source>
        <strain evidence="1 2">AM-OR11-056</strain>
    </source>
</reference>
<dbReference type="EMBL" id="LVVM01004013">
    <property type="protein sequence ID" value="OJA13786.1"/>
    <property type="molecule type" value="Genomic_DNA"/>
</dbReference>
<organism evidence="1 2">
    <name type="scientific">Rhizopogon vesiculosus</name>
    <dbReference type="NCBI Taxonomy" id="180088"/>
    <lineage>
        <taxon>Eukaryota</taxon>
        <taxon>Fungi</taxon>
        <taxon>Dikarya</taxon>
        <taxon>Basidiomycota</taxon>
        <taxon>Agaricomycotina</taxon>
        <taxon>Agaricomycetes</taxon>
        <taxon>Agaricomycetidae</taxon>
        <taxon>Boletales</taxon>
        <taxon>Suillineae</taxon>
        <taxon>Rhizopogonaceae</taxon>
        <taxon>Rhizopogon</taxon>
    </lineage>
</organism>
<keyword evidence="2" id="KW-1185">Reference proteome</keyword>
<proteinExistence type="predicted"/>
<sequence>MRQDWRKEMEKSASGGPIMTSLINNLAKIKTQGRDWKKVAMDHALHSKSPSAGPEASTAIPVNYKVSWVCPGVHALTPEDIVNQREQMSDIDFVNLMTSYFARHQVIQDGMLE</sequence>
<dbReference type="Proteomes" id="UP000183567">
    <property type="component" value="Unassembled WGS sequence"/>
</dbReference>
<dbReference type="AlphaFoldDB" id="A0A1J8QWA1"/>
<protein>
    <submittedName>
        <fullName evidence="1">Uncharacterized protein</fullName>
    </submittedName>
</protein>
<name>A0A1J8QWA1_9AGAM</name>
<feature type="non-terminal residue" evidence="1">
    <location>
        <position position="113"/>
    </location>
</feature>
<accession>A0A1J8QWA1</accession>
<dbReference type="OrthoDB" id="2672180at2759"/>
<evidence type="ECO:0000313" key="1">
    <source>
        <dbReference type="EMBL" id="OJA13786.1"/>
    </source>
</evidence>